<dbReference type="OrthoDB" id="3836620at2"/>
<dbReference type="InterPro" id="IPR024384">
    <property type="entry name" value="DUF2742"/>
</dbReference>
<dbReference type="Pfam" id="PF10888">
    <property type="entry name" value="DUF2742"/>
    <property type="match status" value="1"/>
</dbReference>
<dbReference type="Proteomes" id="UP000307768">
    <property type="component" value="Unassembled WGS sequence"/>
</dbReference>
<evidence type="ECO:0000313" key="1">
    <source>
        <dbReference type="EMBL" id="KAA1423306.1"/>
    </source>
</evidence>
<proteinExistence type="predicted"/>
<name>A0A5Q6RYW6_9ACTN</name>
<dbReference type="AlphaFoldDB" id="A0A5Q6RYW6"/>
<gene>
    <name evidence="1" type="ORF">FE697_006705</name>
</gene>
<dbReference type="RefSeq" id="WP_149768825.1">
    <property type="nucleotide sequence ID" value="NZ_VDFQ02000002.1"/>
</dbReference>
<reference evidence="1 2" key="1">
    <citation type="submission" date="2019-09" db="EMBL/GenBank/DDBJ databases">
        <title>Mumia zhuanghuii sp. nov. isolated from the intestinal contents of plateau pika (Ochotona curzoniae) in the Qinghai-Tibet plateau of China.</title>
        <authorList>
            <person name="Tian Z."/>
        </authorList>
    </citation>
    <scope>NUCLEOTIDE SEQUENCE [LARGE SCALE GENOMIC DNA]</scope>
    <source>
        <strain evidence="2">350</strain>
    </source>
</reference>
<sequence length="143" mass="15783">MRSTSSDAEPDDGSATSGVDLRRRYWARERIDRAHGAHLPIYGSPAWHMLPDNDPAKALAALVAAEAWARSAETLQTDLAVEIATAREVAAKYAEDTAYREQVEAHRNRWGPVARSTVAPFAERRRARIEAAAPRSDDYLGRG</sequence>
<organism evidence="1 2">
    <name type="scientific">Mumia zhuanghuii</name>
    <dbReference type="NCBI Taxonomy" id="2585211"/>
    <lineage>
        <taxon>Bacteria</taxon>
        <taxon>Bacillati</taxon>
        <taxon>Actinomycetota</taxon>
        <taxon>Actinomycetes</taxon>
        <taxon>Propionibacteriales</taxon>
        <taxon>Nocardioidaceae</taxon>
        <taxon>Mumia</taxon>
    </lineage>
</organism>
<accession>A0A5Q6RYW6</accession>
<comment type="caution">
    <text evidence="1">The sequence shown here is derived from an EMBL/GenBank/DDBJ whole genome shotgun (WGS) entry which is preliminary data.</text>
</comment>
<evidence type="ECO:0000313" key="2">
    <source>
        <dbReference type="Proteomes" id="UP000307768"/>
    </source>
</evidence>
<dbReference type="EMBL" id="VDFQ02000002">
    <property type="protein sequence ID" value="KAA1423306.1"/>
    <property type="molecule type" value="Genomic_DNA"/>
</dbReference>
<protein>
    <submittedName>
        <fullName evidence="1">DUF2742 domain-containing protein</fullName>
    </submittedName>
</protein>